<protein>
    <submittedName>
        <fullName evidence="9">Multidrug ABC transporter ATPase and permease</fullName>
    </submittedName>
</protein>
<dbReference type="SUPFAM" id="SSF52540">
    <property type="entry name" value="P-loop containing nucleoside triphosphate hydrolases"/>
    <property type="match status" value="1"/>
</dbReference>
<comment type="caution">
    <text evidence="9">The sequence shown here is derived from an EMBL/GenBank/DDBJ whole genome shotgun (WGS) entry which is preliminary data.</text>
</comment>
<keyword evidence="2 7" id="KW-0812">Transmembrane</keyword>
<keyword evidence="6 7" id="KW-0472">Membrane</keyword>
<dbReference type="EMBL" id="AZEC01000008">
    <property type="protein sequence ID" value="KRL12419.1"/>
    <property type="molecule type" value="Genomic_DNA"/>
</dbReference>
<keyword evidence="4" id="KW-0067">ATP-binding</keyword>
<keyword evidence="5 7" id="KW-1133">Transmembrane helix</keyword>
<evidence type="ECO:0000313" key="9">
    <source>
        <dbReference type="EMBL" id="KRL12419.1"/>
    </source>
</evidence>
<dbReference type="GO" id="GO:0016887">
    <property type="term" value="F:ATP hydrolysis activity"/>
    <property type="evidence" value="ECO:0007669"/>
    <property type="project" value="InterPro"/>
</dbReference>
<dbReference type="AlphaFoldDB" id="A0A0R1N651"/>
<dbReference type="Gene3D" id="1.20.1560.10">
    <property type="entry name" value="ABC transporter type 1, transmembrane domain"/>
    <property type="match status" value="1"/>
</dbReference>
<dbReference type="GO" id="GO:0005524">
    <property type="term" value="F:ATP binding"/>
    <property type="evidence" value="ECO:0007669"/>
    <property type="project" value="UniProtKB-KW"/>
</dbReference>
<keyword evidence="3" id="KW-0547">Nucleotide-binding</keyword>
<dbReference type="GO" id="GO:0005886">
    <property type="term" value="C:plasma membrane"/>
    <property type="evidence" value="ECO:0007669"/>
    <property type="project" value="UniProtKB-SubCell"/>
</dbReference>
<organism evidence="9 10">
    <name type="scientific">Schleiferilactobacillus perolens DSM 12744</name>
    <dbReference type="NCBI Taxonomy" id="1423792"/>
    <lineage>
        <taxon>Bacteria</taxon>
        <taxon>Bacillati</taxon>
        <taxon>Bacillota</taxon>
        <taxon>Bacilli</taxon>
        <taxon>Lactobacillales</taxon>
        <taxon>Lactobacillaceae</taxon>
        <taxon>Schleiferilactobacillus</taxon>
    </lineage>
</organism>
<dbReference type="PROSITE" id="PS50929">
    <property type="entry name" value="ABC_TM1F"/>
    <property type="match status" value="1"/>
</dbReference>
<dbReference type="SUPFAM" id="SSF90123">
    <property type="entry name" value="ABC transporter transmembrane region"/>
    <property type="match status" value="1"/>
</dbReference>
<dbReference type="InterPro" id="IPR036640">
    <property type="entry name" value="ABC1_TM_sf"/>
</dbReference>
<evidence type="ECO:0000256" key="4">
    <source>
        <dbReference type="ARBA" id="ARBA00022840"/>
    </source>
</evidence>
<gene>
    <name evidence="9" type="ORF">FD09_GL003002</name>
</gene>
<evidence type="ECO:0000256" key="5">
    <source>
        <dbReference type="ARBA" id="ARBA00022989"/>
    </source>
</evidence>
<evidence type="ECO:0000256" key="6">
    <source>
        <dbReference type="ARBA" id="ARBA00023136"/>
    </source>
</evidence>
<evidence type="ECO:0000256" key="1">
    <source>
        <dbReference type="ARBA" id="ARBA00004651"/>
    </source>
</evidence>
<dbReference type="GO" id="GO:0140359">
    <property type="term" value="F:ABC-type transporter activity"/>
    <property type="evidence" value="ECO:0007669"/>
    <property type="project" value="InterPro"/>
</dbReference>
<keyword evidence="10" id="KW-1185">Reference proteome</keyword>
<comment type="subcellular location">
    <subcellularLocation>
        <location evidence="1">Cell membrane</location>
        <topology evidence="1">Multi-pass membrane protein</topology>
    </subcellularLocation>
</comment>
<accession>A0A0R1N651</accession>
<dbReference type="InterPro" id="IPR015854">
    <property type="entry name" value="ABC_transpr_LolD-like"/>
</dbReference>
<feature type="domain" description="ABC transmembrane type-1" evidence="8">
    <location>
        <begin position="1"/>
        <end position="280"/>
    </location>
</feature>
<evidence type="ECO:0000256" key="2">
    <source>
        <dbReference type="ARBA" id="ARBA00022692"/>
    </source>
</evidence>
<dbReference type="Gene3D" id="3.40.50.300">
    <property type="entry name" value="P-loop containing nucleotide triphosphate hydrolases"/>
    <property type="match status" value="1"/>
</dbReference>
<evidence type="ECO:0000259" key="8">
    <source>
        <dbReference type="PROSITE" id="PS50929"/>
    </source>
</evidence>
<dbReference type="InterPro" id="IPR003593">
    <property type="entry name" value="AAA+_ATPase"/>
</dbReference>
<dbReference type="PANTHER" id="PTHR24220">
    <property type="entry name" value="IMPORT ATP-BINDING PROTEIN"/>
    <property type="match status" value="1"/>
</dbReference>
<proteinExistence type="predicted"/>
<evidence type="ECO:0000256" key="3">
    <source>
        <dbReference type="ARBA" id="ARBA00022741"/>
    </source>
</evidence>
<dbReference type="Pfam" id="PF00005">
    <property type="entry name" value="ABC_tran"/>
    <property type="match status" value="1"/>
</dbReference>
<dbReference type="PATRIC" id="fig|1423792.3.peg.3084"/>
<evidence type="ECO:0000313" key="10">
    <source>
        <dbReference type="Proteomes" id="UP000051330"/>
    </source>
</evidence>
<dbReference type="Proteomes" id="UP000051330">
    <property type="component" value="Unassembled WGS sequence"/>
</dbReference>
<dbReference type="InterPro" id="IPR003439">
    <property type="entry name" value="ABC_transporter-like_ATP-bd"/>
</dbReference>
<dbReference type="PANTHER" id="PTHR24220:SF86">
    <property type="entry name" value="ABC TRANSPORTER ABCH.1"/>
    <property type="match status" value="1"/>
</dbReference>
<feature type="transmembrane region" description="Helical" evidence="7">
    <location>
        <begin position="113"/>
        <end position="131"/>
    </location>
</feature>
<dbReference type="Pfam" id="PF00664">
    <property type="entry name" value="ABC_membrane"/>
    <property type="match status" value="1"/>
</dbReference>
<sequence length="523" mass="58464">MILTVLSTIMITGNTYLEGLLLNSLVYRSDRGFFLILLVTIVVIGFTRLGISYFTSHMQILTSQKVVFQINQTILKYLFGKKTLAIMAWDALTLSVRINDDVNEVISFFSQTVVQLVGIGVSVITIAIYVLHADARIFLMMAIFLPLYFVIYILFRTKIYRIDLAFKNHQNQYFSARNDFLSRYVEIKGKGSYGAEEQRLNRVQGGLFGIAVRSFWARYWLSTSQIVIQLVFQTLFFVIGGLSVLSGNITVGFFSIILQYFGQLLGAVDSLLTISIGIQSYRASLTRLQTVLNTEPDQIGTTRIATIAHVAVKDFNIMALTADTEVKAPLYTHSLTLTFENPGLYVITGDNGIGKSTLLRTITGIYQPTVTGQVLINGRDIETLDMAEIRAEKIGFLFQSIPAPHITVQEYLTDTLNMAQLQALQQREEFGRVFFSPQFDIHTLLAQKMDVLSTGETQLVKLLAAVGKPDAVVYVLDEPTANIYPELRTAVITLLERLAQKALVITVTHDQELSGSVETVVLR</sequence>
<name>A0A0R1N651_9LACO</name>
<dbReference type="CDD" id="cd07346">
    <property type="entry name" value="ABC_6TM_exporters"/>
    <property type="match status" value="1"/>
</dbReference>
<dbReference type="SMART" id="SM00382">
    <property type="entry name" value="AAA"/>
    <property type="match status" value="1"/>
</dbReference>
<dbReference type="InterPro" id="IPR011527">
    <property type="entry name" value="ABC1_TM_dom"/>
</dbReference>
<dbReference type="STRING" id="1423792.FD09_GL003002"/>
<dbReference type="InterPro" id="IPR027417">
    <property type="entry name" value="P-loop_NTPase"/>
</dbReference>
<reference evidence="9 10" key="1">
    <citation type="journal article" date="2015" name="Genome Announc.">
        <title>Expanding the biotechnology potential of lactobacilli through comparative genomics of 213 strains and associated genera.</title>
        <authorList>
            <person name="Sun Z."/>
            <person name="Harris H.M."/>
            <person name="McCann A."/>
            <person name="Guo C."/>
            <person name="Argimon S."/>
            <person name="Zhang W."/>
            <person name="Yang X."/>
            <person name="Jeffery I.B."/>
            <person name="Cooney J.C."/>
            <person name="Kagawa T.F."/>
            <person name="Liu W."/>
            <person name="Song Y."/>
            <person name="Salvetti E."/>
            <person name="Wrobel A."/>
            <person name="Rasinkangas P."/>
            <person name="Parkhill J."/>
            <person name="Rea M.C."/>
            <person name="O'Sullivan O."/>
            <person name="Ritari J."/>
            <person name="Douillard F.P."/>
            <person name="Paul Ross R."/>
            <person name="Yang R."/>
            <person name="Briner A.E."/>
            <person name="Felis G.E."/>
            <person name="de Vos W.M."/>
            <person name="Barrangou R."/>
            <person name="Klaenhammer T.R."/>
            <person name="Caufield P.W."/>
            <person name="Cui Y."/>
            <person name="Zhang H."/>
            <person name="O'Toole P.W."/>
        </authorList>
    </citation>
    <scope>NUCLEOTIDE SEQUENCE [LARGE SCALE GENOMIC DNA]</scope>
    <source>
        <strain evidence="9 10">DSM 12744</strain>
    </source>
</reference>
<evidence type="ECO:0000256" key="7">
    <source>
        <dbReference type="SAM" id="Phobius"/>
    </source>
</evidence>
<feature type="transmembrane region" description="Helical" evidence="7">
    <location>
        <begin position="137"/>
        <end position="155"/>
    </location>
</feature>
<feature type="transmembrane region" description="Helical" evidence="7">
    <location>
        <begin position="33"/>
        <end position="55"/>
    </location>
</feature>